<dbReference type="RefSeq" id="WP_189005771.1">
    <property type="nucleotide sequence ID" value="NZ_BMOD01000021.1"/>
</dbReference>
<accession>A0ABQ2D9E6</accession>
<evidence type="ECO:0000313" key="2">
    <source>
        <dbReference type="Proteomes" id="UP000632222"/>
    </source>
</evidence>
<dbReference type="InterPro" id="IPR029062">
    <property type="entry name" value="Class_I_gatase-like"/>
</dbReference>
<organism evidence="1 2">
    <name type="scientific">Deinococcus roseus</name>
    <dbReference type="NCBI Taxonomy" id="392414"/>
    <lineage>
        <taxon>Bacteria</taxon>
        <taxon>Thermotogati</taxon>
        <taxon>Deinococcota</taxon>
        <taxon>Deinococci</taxon>
        <taxon>Deinococcales</taxon>
        <taxon>Deinococcaceae</taxon>
        <taxon>Deinococcus</taxon>
    </lineage>
</organism>
<keyword evidence="2" id="KW-1185">Reference proteome</keyword>
<dbReference type="CDD" id="cd01745">
    <property type="entry name" value="GATase1_2"/>
    <property type="match status" value="1"/>
</dbReference>
<keyword evidence="1" id="KW-0378">Hydrolase</keyword>
<dbReference type="Pfam" id="PF07722">
    <property type="entry name" value="Peptidase_C26"/>
    <property type="match status" value="1"/>
</dbReference>
<dbReference type="InterPro" id="IPR044668">
    <property type="entry name" value="PuuD-like"/>
</dbReference>
<dbReference type="InterPro" id="IPR011697">
    <property type="entry name" value="Peptidase_C26"/>
</dbReference>
<dbReference type="GO" id="GO:0016787">
    <property type="term" value="F:hydrolase activity"/>
    <property type="evidence" value="ECO:0007669"/>
    <property type="project" value="UniProtKB-KW"/>
</dbReference>
<dbReference type="SUPFAM" id="SSF52317">
    <property type="entry name" value="Class I glutamine amidotransferase-like"/>
    <property type="match status" value="1"/>
</dbReference>
<dbReference type="PROSITE" id="PS51273">
    <property type="entry name" value="GATASE_TYPE_1"/>
    <property type="match status" value="1"/>
</dbReference>
<name>A0ABQ2D9E6_9DEIO</name>
<gene>
    <name evidence="1" type="ORF">GCM10008938_39760</name>
</gene>
<dbReference type="Gene3D" id="3.40.50.880">
    <property type="match status" value="1"/>
</dbReference>
<reference evidence="2" key="1">
    <citation type="journal article" date="2019" name="Int. J. Syst. Evol. Microbiol.">
        <title>The Global Catalogue of Microorganisms (GCM) 10K type strain sequencing project: providing services to taxonomists for standard genome sequencing and annotation.</title>
        <authorList>
            <consortium name="The Broad Institute Genomics Platform"/>
            <consortium name="The Broad Institute Genome Sequencing Center for Infectious Disease"/>
            <person name="Wu L."/>
            <person name="Ma J."/>
        </authorList>
    </citation>
    <scope>NUCLEOTIDE SEQUENCE [LARGE SCALE GENOMIC DNA]</scope>
    <source>
        <strain evidence="2">JCM 14370</strain>
    </source>
</reference>
<evidence type="ECO:0000313" key="1">
    <source>
        <dbReference type="EMBL" id="GGJ49837.1"/>
    </source>
</evidence>
<dbReference type="Proteomes" id="UP000632222">
    <property type="component" value="Unassembled WGS sequence"/>
</dbReference>
<dbReference type="PANTHER" id="PTHR43235">
    <property type="entry name" value="GLUTAMINE AMIDOTRANSFERASE PB2B2.05-RELATED"/>
    <property type="match status" value="1"/>
</dbReference>
<proteinExistence type="predicted"/>
<dbReference type="EMBL" id="BMOD01000021">
    <property type="protein sequence ID" value="GGJ49837.1"/>
    <property type="molecule type" value="Genomic_DNA"/>
</dbReference>
<protein>
    <submittedName>
        <fullName evidence="1">Gamma-glutamyl-gamma-aminobutyrate hydrolase</fullName>
    </submittedName>
</protein>
<sequence>MSIPRVGITTSQLIDPALKRLFNGTSRLYAQGVLDAGGAPVLLPNLPEAADLYVKQLDAVLFSGGVDLHPGLYQEEPVLGLGEVDEERDAFEVALYHAARKAGLPILGICRGMQAINVFEGGNLYQHLPNHPEFWGDHSQKALPPNLAHEVHIAEGSLLAAHHPELKLRVNSYHHQAVKTLAPSLQMAATSSDGLVEAYQGDGIFAVQWHPELTFQKHPQHLGPFKILMDLLKVQV</sequence>
<comment type="caution">
    <text evidence="1">The sequence shown here is derived from an EMBL/GenBank/DDBJ whole genome shotgun (WGS) entry which is preliminary data.</text>
</comment>
<dbReference type="PANTHER" id="PTHR43235:SF1">
    <property type="entry name" value="GLUTAMINE AMIDOTRANSFERASE PB2B2.05-RELATED"/>
    <property type="match status" value="1"/>
</dbReference>